<proteinExistence type="predicted"/>
<accession>A0ABN2WXT6</accession>
<keyword evidence="2" id="KW-1185">Reference proteome</keyword>
<reference evidence="1 2" key="1">
    <citation type="journal article" date="2019" name="Int. J. Syst. Evol. Microbiol.">
        <title>The Global Catalogue of Microorganisms (GCM) 10K type strain sequencing project: providing services to taxonomists for standard genome sequencing and annotation.</title>
        <authorList>
            <consortium name="The Broad Institute Genomics Platform"/>
            <consortium name="The Broad Institute Genome Sequencing Center for Infectious Disease"/>
            <person name="Wu L."/>
            <person name="Ma J."/>
        </authorList>
    </citation>
    <scope>NUCLEOTIDE SEQUENCE [LARGE SCALE GENOMIC DNA]</scope>
    <source>
        <strain evidence="1 2">JCM 13813</strain>
    </source>
</reference>
<protein>
    <recommendedName>
        <fullName evidence="3">Flagellar assembly protein FliH/Type III secretion system HrpE domain-containing protein</fullName>
    </recommendedName>
</protein>
<dbReference type="Proteomes" id="UP001501161">
    <property type="component" value="Unassembled WGS sequence"/>
</dbReference>
<evidence type="ECO:0000313" key="2">
    <source>
        <dbReference type="Proteomes" id="UP001501161"/>
    </source>
</evidence>
<evidence type="ECO:0000313" key="1">
    <source>
        <dbReference type="EMBL" id="GAA2100734.1"/>
    </source>
</evidence>
<evidence type="ECO:0008006" key="3">
    <source>
        <dbReference type="Google" id="ProtNLM"/>
    </source>
</evidence>
<gene>
    <name evidence="1" type="ORF">GCM10009726_10780</name>
</gene>
<dbReference type="RefSeq" id="WP_231250187.1">
    <property type="nucleotide sequence ID" value="NZ_BAAAMQ010000009.1"/>
</dbReference>
<comment type="caution">
    <text evidence="1">The sequence shown here is derived from an EMBL/GenBank/DDBJ whole genome shotgun (WGS) entry which is preliminary data.</text>
</comment>
<organism evidence="1 2">
    <name type="scientific">Nocardioides furvisabuli</name>
    <dbReference type="NCBI Taxonomy" id="375542"/>
    <lineage>
        <taxon>Bacteria</taxon>
        <taxon>Bacillati</taxon>
        <taxon>Actinomycetota</taxon>
        <taxon>Actinomycetes</taxon>
        <taxon>Propionibacteriales</taxon>
        <taxon>Nocardioidaceae</taxon>
        <taxon>Nocardioides</taxon>
    </lineage>
</organism>
<dbReference type="EMBL" id="BAAAMQ010000009">
    <property type="protein sequence ID" value="GAA2100734.1"/>
    <property type="molecule type" value="Genomic_DNA"/>
</dbReference>
<sequence length="199" mass="20552">MSSSTDLLPVPEVPELAGLRLPQLRPVEPTRAAARAQGYAVGWAEGRRAAEAAVQAEAEELRRAAAADAERRDADNAAAVAALREAAAGARAVLAEACRRVDEQAAVLALELTRTLLGDVVPDPAAVVGRVVGLLPEHPVATVRLHPDVAAVAGDLRDLGVVVVADPTLGPADALAHAGDHAVDLRVDQALARLAEVLR</sequence>
<name>A0ABN2WXT6_9ACTN</name>